<dbReference type="GO" id="GO:0000976">
    <property type="term" value="F:transcription cis-regulatory region binding"/>
    <property type="evidence" value="ECO:0007669"/>
    <property type="project" value="TreeGrafter"/>
</dbReference>
<dbReference type="CDD" id="cd06267">
    <property type="entry name" value="PBP1_LacI_sugar_binding-like"/>
    <property type="match status" value="1"/>
</dbReference>
<keyword evidence="7" id="KW-1185">Reference proteome</keyword>
<dbReference type="RefSeq" id="WP_147928503.1">
    <property type="nucleotide sequence ID" value="NZ_VKAC01000020.1"/>
</dbReference>
<keyword evidence="2" id="KW-0805">Transcription regulation</keyword>
<reference evidence="6 7" key="1">
    <citation type="submission" date="2019-07" db="EMBL/GenBank/DDBJ databases">
        <title>Quadrisphaera sp. strain DD2A genome sequencing and assembly.</title>
        <authorList>
            <person name="Kim I."/>
        </authorList>
    </citation>
    <scope>NUCLEOTIDE SEQUENCE [LARGE SCALE GENOMIC DNA]</scope>
    <source>
        <strain evidence="6 7">DD2A</strain>
    </source>
</reference>
<dbReference type="InterPro" id="IPR000843">
    <property type="entry name" value="HTH_LacI"/>
</dbReference>
<proteinExistence type="predicted"/>
<evidence type="ECO:0000256" key="4">
    <source>
        <dbReference type="ARBA" id="ARBA00023163"/>
    </source>
</evidence>
<dbReference type="Pfam" id="PF13377">
    <property type="entry name" value="Peripla_BP_3"/>
    <property type="match status" value="1"/>
</dbReference>
<dbReference type="InterPro" id="IPR010982">
    <property type="entry name" value="Lambda_DNA-bd_dom_sf"/>
</dbReference>
<dbReference type="PANTHER" id="PTHR30146:SF148">
    <property type="entry name" value="HTH-TYPE TRANSCRIPTIONAL REPRESSOR PURR-RELATED"/>
    <property type="match status" value="1"/>
</dbReference>
<evidence type="ECO:0000313" key="7">
    <source>
        <dbReference type="Proteomes" id="UP000321234"/>
    </source>
</evidence>
<dbReference type="OrthoDB" id="4268837at2"/>
<dbReference type="PANTHER" id="PTHR30146">
    <property type="entry name" value="LACI-RELATED TRANSCRIPTIONAL REPRESSOR"/>
    <property type="match status" value="1"/>
</dbReference>
<dbReference type="CDD" id="cd01392">
    <property type="entry name" value="HTH_LacI"/>
    <property type="match status" value="1"/>
</dbReference>
<dbReference type="Gene3D" id="1.10.260.40">
    <property type="entry name" value="lambda repressor-like DNA-binding domains"/>
    <property type="match status" value="1"/>
</dbReference>
<dbReference type="AlphaFoldDB" id="A0A5C8Z344"/>
<organism evidence="6 7">
    <name type="scientific">Quadrisphaera setariae</name>
    <dbReference type="NCBI Taxonomy" id="2593304"/>
    <lineage>
        <taxon>Bacteria</taxon>
        <taxon>Bacillati</taxon>
        <taxon>Actinomycetota</taxon>
        <taxon>Actinomycetes</taxon>
        <taxon>Kineosporiales</taxon>
        <taxon>Kineosporiaceae</taxon>
        <taxon>Quadrisphaera</taxon>
    </lineage>
</organism>
<evidence type="ECO:0000256" key="3">
    <source>
        <dbReference type="ARBA" id="ARBA00023125"/>
    </source>
</evidence>
<keyword evidence="4" id="KW-0804">Transcription</keyword>
<evidence type="ECO:0000256" key="2">
    <source>
        <dbReference type="ARBA" id="ARBA00023015"/>
    </source>
</evidence>
<name>A0A5C8Z344_9ACTN</name>
<protein>
    <submittedName>
        <fullName evidence="6">LacI family transcriptional regulator</fullName>
    </submittedName>
</protein>
<dbReference type="GO" id="GO:0003700">
    <property type="term" value="F:DNA-binding transcription factor activity"/>
    <property type="evidence" value="ECO:0007669"/>
    <property type="project" value="TreeGrafter"/>
</dbReference>
<dbReference type="SUPFAM" id="SSF53822">
    <property type="entry name" value="Periplasmic binding protein-like I"/>
    <property type="match status" value="1"/>
</dbReference>
<evidence type="ECO:0000256" key="1">
    <source>
        <dbReference type="ARBA" id="ARBA00022491"/>
    </source>
</evidence>
<evidence type="ECO:0000313" key="6">
    <source>
        <dbReference type="EMBL" id="TXR51601.1"/>
    </source>
</evidence>
<keyword evidence="3" id="KW-0238">DNA-binding</keyword>
<accession>A0A5C8Z344</accession>
<feature type="domain" description="HTH lacI-type" evidence="5">
    <location>
        <begin position="19"/>
        <end position="73"/>
    </location>
</feature>
<dbReference type="Proteomes" id="UP000321234">
    <property type="component" value="Unassembled WGS sequence"/>
</dbReference>
<dbReference type="SUPFAM" id="SSF47413">
    <property type="entry name" value="lambda repressor-like DNA-binding domains"/>
    <property type="match status" value="1"/>
</dbReference>
<dbReference type="PROSITE" id="PS50932">
    <property type="entry name" value="HTH_LACI_2"/>
    <property type="match status" value="1"/>
</dbReference>
<comment type="caution">
    <text evidence="6">The sequence shown here is derived from an EMBL/GenBank/DDBJ whole genome shotgun (WGS) entry which is preliminary data.</text>
</comment>
<evidence type="ECO:0000259" key="5">
    <source>
        <dbReference type="PROSITE" id="PS50932"/>
    </source>
</evidence>
<dbReference type="Pfam" id="PF00356">
    <property type="entry name" value="LacI"/>
    <property type="match status" value="1"/>
</dbReference>
<dbReference type="Gene3D" id="3.40.50.2300">
    <property type="match status" value="2"/>
</dbReference>
<sequence>MGIRGGPTSEAGATAGAGATIYAVAERAGVSIATVSRVLSGSPKASPAARERVIAAAAELHYVPRSAARSLAVRREAAYGLVIGDSTGPYHPLLALGFQAAAAASGCGVVLSVVDDDDPAGVVRRLLPRVDGLAVAPSALPAEALAALARSTPVVLLGREPHPQCDAVVSDSAPSAVALVEHLASHGRRRPRFVGDPGTSWDAAERHRGYLAGCAAAGLDPGDPLRCDQTDAAGERAAAELLGAGELPDALVCVNDEVALGLGAALHDAGVVVGRDTSLTGWDDVPAARWVRPALTTVSQPVRELGAEAARLLDARLAGGEPGRAAPARDRGAPVVRTLPTGVMIRASCGCAAGPSP</sequence>
<gene>
    <name evidence="6" type="ORF">FMM08_22025</name>
</gene>
<keyword evidence="1" id="KW-0678">Repressor</keyword>
<dbReference type="SMART" id="SM00354">
    <property type="entry name" value="HTH_LACI"/>
    <property type="match status" value="1"/>
</dbReference>
<dbReference type="InterPro" id="IPR046335">
    <property type="entry name" value="LacI/GalR-like_sensor"/>
</dbReference>
<dbReference type="InterPro" id="IPR028082">
    <property type="entry name" value="Peripla_BP_I"/>
</dbReference>
<dbReference type="EMBL" id="VKAC01000020">
    <property type="protein sequence ID" value="TXR51601.1"/>
    <property type="molecule type" value="Genomic_DNA"/>
</dbReference>